<organism evidence="6 7">
    <name type="scientific">Ferrimonas balearica (strain DSM 9799 / CCM 4581 / KCTC 23876 / PAT)</name>
    <dbReference type="NCBI Taxonomy" id="550540"/>
    <lineage>
        <taxon>Bacteria</taxon>
        <taxon>Pseudomonadati</taxon>
        <taxon>Pseudomonadota</taxon>
        <taxon>Gammaproteobacteria</taxon>
        <taxon>Alteromonadales</taxon>
        <taxon>Ferrimonadaceae</taxon>
        <taxon>Ferrimonas</taxon>
    </lineage>
</organism>
<dbReference type="STRING" id="550540.Fbal_1486"/>
<evidence type="ECO:0000313" key="6">
    <source>
        <dbReference type="EMBL" id="ADN75690.1"/>
    </source>
</evidence>
<evidence type="ECO:0000256" key="3">
    <source>
        <dbReference type="ARBA" id="ARBA00023002"/>
    </source>
</evidence>
<dbReference type="Gene3D" id="1.20.1090.10">
    <property type="entry name" value="Dehydroquinate synthase-like - alpha domain"/>
    <property type="match status" value="1"/>
</dbReference>
<dbReference type="HOGENOM" id="CLU_007207_0_4_6"/>
<sequence>MQFTFHNPTQIQFGRGQIASVARLIPRDAKVLVLYGGGSIKANGVYDQVAEALKAHQWAEFAGIEPNPTVETLDKAVARVKDEGFDFLLAVGGGSVVDGTKYVAAAACYEGYGWDILSGKHKVRQALPLGAILTLPATGSESNAAAVISRTATAEKRSFLAPAVFPVFAVLDPDTMSSLPDRQLANGLVDAFVHICEQYLTVPTGAMVQDGFAEALLRNLVVLAGQFDQRRTLEWRENLMWTANQALNGLIGVGVPHDWATHAIGHEFTALYGLDHAQTLALVHPALLRVCLAQKEAKLTQMGRNVFGLEGDGIANRTIDIIENLFRSVGVGTRLGDYQLDKNDVLLQVLTALEGHGMTRLGHQRDVDLHTVDAIIRKAE</sequence>
<dbReference type="InterPro" id="IPR001670">
    <property type="entry name" value="ADH_Fe/GldA"/>
</dbReference>
<dbReference type="RefSeq" id="WP_013344996.1">
    <property type="nucleotide sequence ID" value="NC_014541.1"/>
</dbReference>
<dbReference type="PANTHER" id="PTHR43633">
    <property type="entry name" value="ALCOHOL DEHYDROGENASE YQHD"/>
    <property type="match status" value="1"/>
</dbReference>
<feature type="domain" description="Alcohol dehydrogenase iron-type/glycerol dehydrogenase GldA" evidence="4">
    <location>
        <begin position="8"/>
        <end position="173"/>
    </location>
</feature>
<dbReference type="GO" id="GO:1990002">
    <property type="term" value="F:methylglyoxal reductase (NADPH) (acetol producing) activity"/>
    <property type="evidence" value="ECO:0007669"/>
    <property type="project" value="TreeGrafter"/>
</dbReference>
<dbReference type="SUPFAM" id="SSF56796">
    <property type="entry name" value="Dehydroquinate synthase-like"/>
    <property type="match status" value="1"/>
</dbReference>
<dbReference type="Proteomes" id="UP000006683">
    <property type="component" value="Chromosome"/>
</dbReference>
<evidence type="ECO:0000259" key="4">
    <source>
        <dbReference type="Pfam" id="PF00465"/>
    </source>
</evidence>
<dbReference type="EMBL" id="CP002209">
    <property type="protein sequence ID" value="ADN75690.1"/>
    <property type="molecule type" value="Genomic_DNA"/>
</dbReference>
<dbReference type="GeneID" id="67181704"/>
<comment type="similarity">
    <text evidence="2">Belongs to the iron-containing alcohol dehydrogenase family.</text>
</comment>
<feature type="domain" description="Fe-containing alcohol dehydrogenase-like C-terminal" evidence="5">
    <location>
        <begin position="185"/>
        <end position="378"/>
    </location>
</feature>
<evidence type="ECO:0000256" key="1">
    <source>
        <dbReference type="ARBA" id="ARBA00001962"/>
    </source>
</evidence>
<protein>
    <submittedName>
        <fullName evidence="6">Iron-containing alcohol dehydrogenase</fullName>
    </submittedName>
</protein>
<dbReference type="KEGG" id="fbl:Fbal_1486"/>
<dbReference type="PANTHER" id="PTHR43633:SF1">
    <property type="entry name" value="ALCOHOL DEHYDROGENASE YQHD"/>
    <property type="match status" value="1"/>
</dbReference>
<keyword evidence="7" id="KW-1185">Reference proteome</keyword>
<dbReference type="eggNOG" id="COG1979">
    <property type="taxonomic scope" value="Bacteria"/>
</dbReference>
<keyword evidence="3" id="KW-0560">Oxidoreductase</keyword>
<gene>
    <name evidence="6" type="ordered locus">Fbal_1486</name>
</gene>
<dbReference type="GO" id="GO:0008106">
    <property type="term" value="F:alcohol dehydrogenase (NADP+) activity"/>
    <property type="evidence" value="ECO:0007669"/>
    <property type="project" value="TreeGrafter"/>
</dbReference>
<dbReference type="AlphaFoldDB" id="E1SP65"/>
<dbReference type="Pfam" id="PF00465">
    <property type="entry name" value="Fe-ADH"/>
    <property type="match status" value="1"/>
</dbReference>
<dbReference type="Gene3D" id="3.40.50.1970">
    <property type="match status" value="1"/>
</dbReference>
<dbReference type="PROSITE" id="PS00913">
    <property type="entry name" value="ADH_IRON_1"/>
    <property type="match status" value="1"/>
</dbReference>
<dbReference type="CDD" id="cd08187">
    <property type="entry name" value="BDH"/>
    <property type="match status" value="1"/>
</dbReference>
<accession>E1SP65</accession>
<evidence type="ECO:0000256" key="2">
    <source>
        <dbReference type="ARBA" id="ARBA00007358"/>
    </source>
</evidence>
<proteinExistence type="inferred from homology"/>
<dbReference type="Pfam" id="PF25137">
    <property type="entry name" value="ADH_Fe_C"/>
    <property type="match status" value="1"/>
</dbReference>
<reference evidence="6 7" key="1">
    <citation type="journal article" date="2010" name="Stand. Genomic Sci.">
        <title>Complete genome sequence of Ferrimonas balearica type strain (PAT).</title>
        <authorList>
            <person name="Nolan M."/>
            <person name="Sikorski J."/>
            <person name="Davenport K."/>
            <person name="Lucas S."/>
            <person name="Glavina Del Rio T."/>
            <person name="Tice H."/>
            <person name="Cheng J."/>
            <person name="Goodwin L."/>
            <person name="Pitluck S."/>
            <person name="Liolios K."/>
            <person name="Ivanova N."/>
            <person name="Mavromatis K."/>
            <person name="Ovchinnikova G."/>
            <person name="Pati A."/>
            <person name="Chen A."/>
            <person name="Palaniappan K."/>
            <person name="Land M."/>
            <person name="Hauser L."/>
            <person name="Chang Y."/>
            <person name="Jeffries C."/>
            <person name="Tapia R."/>
            <person name="Brettin T."/>
            <person name="Detter J."/>
            <person name="Han C."/>
            <person name="Yasawong M."/>
            <person name="Rohde M."/>
            <person name="Tindall B."/>
            <person name="Goker M."/>
            <person name="Woyke T."/>
            <person name="Bristow J."/>
            <person name="Eisen J."/>
            <person name="Markowitz V."/>
            <person name="Hugenholtz P."/>
            <person name="Kyrpides N."/>
            <person name="Klenk H."/>
            <person name="Lapidus A."/>
        </authorList>
    </citation>
    <scope>NUCLEOTIDE SEQUENCE [LARGE SCALE GENOMIC DNA]</scope>
    <source>
        <strain evidence="7">DSM 9799 / CCM 4581 / KCTC 23876 / PAT</strain>
    </source>
</reference>
<name>E1SP65_FERBD</name>
<comment type="cofactor">
    <cofactor evidence="1">
        <name>Fe cation</name>
        <dbReference type="ChEBI" id="CHEBI:24875"/>
    </cofactor>
</comment>
<dbReference type="InterPro" id="IPR044731">
    <property type="entry name" value="BDH-like"/>
</dbReference>
<evidence type="ECO:0000259" key="5">
    <source>
        <dbReference type="Pfam" id="PF25137"/>
    </source>
</evidence>
<evidence type="ECO:0000313" key="7">
    <source>
        <dbReference type="Proteomes" id="UP000006683"/>
    </source>
</evidence>
<dbReference type="InterPro" id="IPR018211">
    <property type="entry name" value="ADH_Fe_CS"/>
</dbReference>
<dbReference type="FunFam" id="3.40.50.1970:FF:000003">
    <property type="entry name" value="Alcohol dehydrogenase, iron-containing"/>
    <property type="match status" value="1"/>
</dbReference>
<dbReference type="GO" id="GO:0046872">
    <property type="term" value="F:metal ion binding"/>
    <property type="evidence" value="ECO:0007669"/>
    <property type="project" value="InterPro"/>
</dbReference>
<dbReference type="GO" id="GO:1990362">
    <property type="term" value="F:butanol dehydrogenase (NAD+) activity"/>
    <property type="evidence" value="ECO:0007669"/>
    <property type="project" value="InterPro"/>
</dbReference>
<dbReference type="InterPro" id="IPR056798">
    <property type="entry name" value="ADH_Fe_C"/>
</dbReference>
<dbReference type="OrthoDB" id="9815791at2"/>
<dbReference type="GO" id="GO:0005829">
    <property type="term" value="C:cytosol"/>
    <property type="evidence" value="ECO:0007669"/>
    <property type="project" value="TreeGrafter"/>
</dbReference>